<proteinExistence type="predicted"/>
<dbReference type="AlphaFoldDB" id="A0A9P6G8Z8"/>
<comment type="caution">
    <text evidence="2">The sequence shown here is derived from an EMBL/GenBank/DDBJ whole genome shotgun (WGS) entry which is preliminary data.</text>
</comment>
<dbReference type="Proteomes" id="UP000756921">
    <property type="component" value="Unassembled WGS sequence"/>
</dbReference>
<protein>
    <submittedName>
        <fullName evidence="2">Uncharacterized protein</fullName>
    </submittedName>
</protein>
<evidence type="ECO:0000313" key="2">
    <source>
        <dbReference type="EMBL" id="KAF9731327.1"/>
    </source>
</evidence>
<evidence type="ECO:0000313" key="3">
    <source>
        <dbReference type="Proteomes" id="UP000756921"/>
    </source>
</evidence>
<gene>
    <name evidence="2" type="ORF">PMIN01_10344</name>
</gene>
<sequence length="197" mass="22011">MRSTGRAAKPPLPAPAASTGHPAAVGARLMITFDRTGVQDRRALRQPYEDAGLSRQERNEQWQSAQADRGRTLDVARPTLANQKQRQQHMEGAWQARDITTWHTDREEEGSDCGATPTPVVRFHLGRSSRLTARTQASWRPGTQQTLFLYQPLLLDLTRREKNGSTAFYCERPDIGADDQTCCVVWDLLAAESPNAL</sequence>
<organism evidence="2 3">
    <name type="scientific">Paraphaeosphaeria minitans</name>
    <dbReference type="NCBI Taxonomy" id="565426"/>
    <lineage>
        <taxon>Eukaryota</taxon>
        <taxon>Fungi</taxon>
        <taxon>Dikarya</taxon>
        <taxon>Ascomycota</taxon>
        <taxon>Pezizomycotina</taxon>
        <taxon>Dothideomycetes</taxon>
        <taxon>Pleosporomycetidae</taxon>
        <taxon>Pleosporales</taxon>
        <taxon>Massarineae</taxon>
        <taxon>Didymosphaeriaceae</taxon>
        <taxon>Paraphaeosphaeria</taxon>
    </lineage>
</organism>
<dbReference type="OrthoDB" id="10655916at2759"/>
<feature type="region of interest" description="Disordered" evidence="1">
    <location>
        <begin position="1"/>
        <end position="21"/>
    </location>
</feature>
<name>A0A9P6G8Z8_9PLEO</name>
<accession>A0A9P6G8Z8</accession>
<keyword evidence="3" id="KW-1185">Reference proteome</keyword>
<evidence type="ECO:0000256" key="1">
    <source>
        <dbReference type="SAM" id="MobiDB-lite"/>
    </source>
</evidence>
<dbReference type="EMBL" id="WJXW01000012">
    <property type="protein sequence ID" value="KAF9731327.1"/>
    <property type="molecule type" value="Genomic_DNA"/>
</dbReference>
<reference evidence="2" key="1">
    <citation type="journal article" date="2020" name="Mol. Plant Microbe Interact.">
        <title>Genome Sequence of the Biocontrol Agent Coniothyrium minitans strain Conio (IMI 134523).</title>
        <authorList>
            <person name="Patel D."/>
            <person name="Shittu T.A."/>
            <person name="Baroncelli R."/>
            <person name="Muthumeenakshi S."/>
            <person name="Osborne T.H."/>
            <person name="Janganan T.K."/>
            <person name="Sreenivasaprasad S."/>
        </authorList>
    </citation>
    <scope>NUCLEOTIDE SEQUENCE</scope>
    <source>
        <strain evidence="2">Conio</strain>
    </source>
</reference>
<feature type="region of interest" description="Disordered" evidence="1">
    <location>
        <begin position="48"/>
        <end position="73"/>
    </location>
</feature>